<dbReference type="STRING" id="278938.A0A4Z1JN12"/>
<dbReference type="AlphaFoldDB" id="A0A4Z1JN12"/>
<evidence type="ECO:0000256" key="1">
    <source>
        <dbReference type="ARBA" id="ARBA00022741"/>
    </source>
</evidence>
<evidence type="ECO:0000313" key="4">
    <source>
        <dbReference type="EMBL" id="TGO75045.1"/>
    </source>
</evidence>
<sequence length="463" mass="53411">MLPSKLHIHNSSSLRNFKNKFLLEKLLKIAERDVGADAKDMNAETILREKEIEALFSSESSKSFVAPSAAAMAEMVQMENFLDNKEYQPLDYISDCKFFGFDPEHPRFPGMNLTFQFKSWQVTGMRRMITIFKNPIVRACLLADATGLGKTIEIIGFWIWIQIQRCQAVTLYEEELEDYNTEKLRYESWSTLSSSRRRLIHNRRGNVADDIDINQNPYPEPDLPLPPPPPAKPLLLIVLPELIEQWAAEIDENYPDFQVLIYHGDERTSWFTNYKRVVSNSKKGKLTRDHPIFNGDEENSRVIVITSVVTMRSRHGPTALKNYRMHHLGYTRQEADDEINVSDPDWKYNLAGLFDHIAVDEAHILKNSDTMAHRTISWLEAKFTIMATATVLSNRLEDFHGYMSLIETGEAHCSDENLERWGVDINVNPYTLPDNHPASILRFTTDIIDKRITRENKDLEFAG</sequence>
<evidence type="ECO:0000259" key="3">
    <source>
        <dbReference type="SMART" id="SM00487"/>
    </source>
</evidence>
<reference evidence="4 5" key="1">
    <citation type="submission" date="2017-12" db="EMBL/GenBank/DDBJ databases">
        <title>Comparative genomics of Botrytis spp.</title>
        <authorList>
            <person name="Valero-Jimenez C.A."/>
            <person name="Tapia P."/>
            <person name="Veloso J."/>
            <person name="Silva-Moreno E."/>
            <person name="Staats M."/>
            <person name="Valdes J.H."/>
            <person name="Van Kan J.A.L."/>
        </authorList>
    </citation>
    <scope>NUCLEOTIDE SEQUENCE [LARGE SCALE GENOMIC DNA]</scope>
    <source>
        <strain evidence="4 5">Be9601</strain>
    </source>
</reference>
<dbReference type="PANTHER" id="PTHR45629:SF7">
    <property type="entry name" value="DNA EXCISION REPAIR PROTEIN ERCC-6-RELATED"/>
    <property type="match status" value="1"/>
</dbReference>
<dbReference type="SMART" id="SM00487">
    <property type="entry name" value="DEXDc"/>
    <property type="match status" value="1"/>
</dbReference>
<keyword evidence="2" id="KW-0067">ATP-binding</keyword>
<evidence type="ECO:0000313" key="5">
    <source>
        <dbReference type="Proteomes" id="UP000297229"/>
    </source>
</evidence>
<feature type="domain" description="Helicase ATP-binding" evidence="3">
    <location>
        <begin position="113"/>
        <end position="421"/>
    </location>
</feature>
<keyword evidence="5" id="KW-1185">Reference proteome</keyword>
<dbReference type="InterPro" id="IPR050496">
    <property type="entry name" value="SNF2_RAD54_helicase_repair"/>
</dbReference>
<comment type="caution">
    <text evidence="4">The sequence shown here is derived from an EMBL/GenBank/DDBJ whole genome shotgun (WGS) entry which is preliminary data.</text>
</comment>
<dbReference type="InterPro" id="IPR014001">
    <property type="entry name" value="Helicase_ATP-bd"/>
</dbReference>
<dbReference type="PANTHER" id="PTHR45629">
    <property type="entry name" value="SNF2/RAD54 FAMILY MEMBER"/>
    <property type="match status" value="1"/>
</dbReference>
<dbReference type="EMBL" id="PQXM01000237">
    <property type="protein sequence ID" value="TGO75045.1"/>
    <property type="molecule type" value="Genomic_DNA"/>
</dbReference>
<dbReference type="GO" id="GO:0005524">
    <property type="term" value="F:ATP binding"/>
    <property type="evidence" value="ECO:0007669"/>
    <property type="project" value="InterPro"/>
</dbReference>
<name>A0A4Z1JN12_9HELO</name>
<dbReference type="Pfam" id="PF00176">
    <property type="entry name" value="SNF2-rel_dom"/>
    <property type="match status" value="1"/>
</dbReference>
<dbReference type="InterPro" id="IPR027417">
    <property type="entry name" value="P-loop_NTPase"/>
</dbReference>
<proteinExistence type="predicted"/>
<dbReference type="InterPro" id="IPR038718">
    <property type="entry name" value="SNF2-like_sf"/>
</dbReference>
<evidence type="ECO:0000256" key="2">
    <source>
        <dbReference type="ARBA" id="ARBA00022840"/>
    </source>
</evidence>
<accession>A0A4Z1JN12</accession>
<keyword evidence="1" id="KW-0547">Nucleotide-binding</keyword>
<dbReference type="Gene3D" id="3.40.50.10810">
    <property type="entry name" value="Tandem AAA-ATPase domain"/>
    <property type="match status" value="2"/>
</dbReference>
<gene>
    <name evidence="4" type="ORF">BELL_0238g00060</name>
</gene>
<dbReference type="SUPFAM" id="SSF52540">
    <property type="entry name" value="P-loop containing nucleoside triphosphate hydrolases"/>
    <property type="match status" value="1"/>
</dbReference>
<dbReference type="InterPro" id="IPR000330">
    <property type="entry name" value="SNF2_N"/>
</dbReference>
<protein>
    <recommendedName>
        <fullName evidence="3">Helicase ATP-binding domain-containing protein</fullName>
    </recommendedName>
</protein>
<dbReference type="Proteomes" id="UP000297229">
    <property type="component" value="Unassembled WGS sequence"/>
</dbReference>
<organism evidence="4 5">
    <name type="scientific">Botrytis elliptica</name>
    <dbReference type="NCBI Taxonomy" id="278938"/>
    <lineage>
        <taxon>Eukaryota</taxon>
        <taxon>Fungi</taxon>
        <taxon>Dikarya</taxon>
        <taxon>Ascomycota</taxon>
        <taxon>Pezizomycotina</taxon>
        <taxon>Leotiomycetes</taxon>
        <taxon>Helotiales</taxon>
        <taxon>Sclerotiniaceae</taxon>
        <taxon>Botrytis</taxon>
    </lineage>
</organism>